<feature type="region of interest" description="Disordered" evidence="1">
    <location>
        <begin position="227"/>
        <end position="255"/>
    </location>
</feature>
<dbReference type="RefSeq" id="WP_064968472.1">
    <property type="nucleotide sequence ID" value="NZ_CP029760.1"/>
</dbReference>
<gene>
    <name evidence="2" type="ORF">OKE68_03415</name>
</gene>
<evidence type="ECO:0000313" key="3">
    <source>
        <dbReference type="Proteomes" id="UP001207440"/>
    </source>
</evidence>
<accession>A0AAP3AMS5</accession>
<evidence type="ECO:0000313" key="2">
    <source>
        <dbReference type="EMBL" id="MCW0523369.1"/>
    </source>
</evidence>
<dbReference type="Proteomes" id="UP001207440">
    <property type="component" value="Unassembled WGS sequence"/>
</dbReference>
<organism evidence="2 3">
    <name type="scientific">Riemerella anatipestifer</name>
    <name type="common">Moraxella anatipestifer</name>
    <dbReference type="NCBI Taxonomy" id="34085"/>
    <lineage>
        <taxon>Bacteria</taxon>
        <taxon>Pseudomonadati</taxon>
        <taxon>Bacteroidota</taxon>
        <taxon>Flavobacteriia</taxon>
        <taxon>Flavobacteriales</taxon>
        <taxon>Weeksellaceae</taxon>
        <taxon>Riemerella</taxon>
    </lineage>
</organism>
<sequence>MRTLFSLYFFISFCIAAKSQSKIDSSDIEIKYKFSYLVDTLDKKSIITEPMILIANQHKSVYYSEYYKANIDAVKKQLQGIGNGNVTIDLSEIPRAKVRHSVYRDGNEIYISNYLGRNLFTFETNDKINWIIDKNETKTILNYKCKKAYAKIGDKNYVAWYTSDIPLNDGPYKFKGLPGLILMLHDENNYFIFEIIELIRKKELIKFNQGILISKEQYLTKRREYMNDPSQGKINTPEYRKTVEENKKKYNNSLE</sequence>
<comment type="caution">
    <text evidence="2">The sequence shown here is derived from an EMBL/GenBank/DDBJ whole genome shotgun (WGS) entry which is preliminary data.</text>
</comment>
<name>A0AAP3AMS5_RIEAN</name>
<dbReference type="Pfam" id="PF09697">
    <property type="entry name" value="Porph_ging"/>
    <property type="match status" value="1"/>
</dbReference>
<dbReference type="AlphaFoldDB" id="A0AAP3AMS5"/>
<dbReference type="InterPro" id="IPR005901">
    <property type="entry name" value="GLPGLI"/>
</dbReference>
<dbReference type="NCBIfam" id="TIGR01200">
    <property type="entry name" value="GLPGLI"/>
    <property type="match status" value="1"/>
</dbReference>
<reference evidence="2" key="1">
    <citation type="submission" date="2022-10" db="EMBL/GenBank/DDBJ databases">
        <title>Sifting through the core-genome to identify putative cross-protective antigens against Riemerella anatipestifer.</title>
        <authorList>
            <person name="Zheng X."/>
            <person name="Zhang W."/>
        </authorList>
    </citation>
    <scope>NUCLEOTIDE SEQUENCE</scope>
    <source>
        <strain evidence="2">ZWRA178</strain>
    </source>
</reference>
<proteinExistence type="predicted"/>
<feature type="compositionally biased region" description="Basic and acidic residues" evidence="1">
    <location>
        <begin position="238"/>
        <end position="248"/>
    </location>
</feature>
<dbReference type="EMBL" id="JAOZYT010000013">
    <property type="protein sequence ID" value="MCW0523369.1"/>
    <property type="molecule type" value="Genomic_DNA"/>
</dbReference>
<evidence type="ECO:0000256" key="1">
    <source>
        <dbReference type="SAM" id="MobiDB-lite"/>
    </source>
</evidence>
<protein>
    <submittedName>
        <fullName evidence="2">GLPGLI family protein</fullName>
    </submittedName>
</protein>